<name>S9QYN8_9RHOB</name>
<reference evidence="2 3" key="1">
    <citation type="journal article" date="2013" name="Stand. Genomic Sci.">
        <title>Genome sequence of the reddish-pigmented Rubellimicrobium thermophilum type strain (DSM 16684(T)), a member of the Roseobacter clade.</title>
        <authorList>
            <person name="Fiebig A."/>
            <person name="Riedel T."/>
            <person name="Gronow S."/>
            <person name="Petersen J."/>
            <person name="Klenk H.P."/>
            <person name="Goker M."/>
        </authorList>
    </citation>
    <scope>NUCLEOTIDE SEQUENCE [LARGE SCALE GENOMIC DNA]</scope>
    <source>
        <strain evidence="2 3">DSM 16684</strain>
    </source>
</reference>
<protein>
    <submittedName>
        <fullName evidence="2">Uncharacterized protein</fullName>
    </submittedName>
</protein>
<proteinExistence type="predicted"/>
<feature type="region of interest" description="Disordered" evidence="1">
    <location>
        <begin position="1"/>
        <end position="44"/>
    </location>
</feature>
<sequence length="120" mass="12690">MDTGLTFSLLPAPQVMPDLRPAADAAASARQDRPPAALAPAHPLPCPALQAHALRSLLSSEGAGTGGPDAVDPPRRLLKPFGIEMLPSERRCEEARAERRNDPPPRARSMTAFPAAPSRV</sequence>
<organism evidence="2 3">
    <name type="scientific">Rubellimicrobium thermophilum DSM 16684</name>
    <dbReference type="NCBI Taxonomy" id="1123069"/>
    <lineage>
        <taxon>Bacteria</taxon>
        <taxon>Pseudomonadati</taxon>
        <taxon>Pseudomonadota</taxon>
        <taxon>Alphaproteobacteria</taxon>
        <taxon>Rhodobacterales</taxon>
        <taxon>Roseobacteraceae</taxon>
        <taxon>Rubellimicrobium</taxon>
    </lineage>
</organism>
<keyword evidence="3" id="KW-1185">Reference proteome</keyword>
<dbReference type="AlphaFoldDB" id="S9QYN8"/>
<feature type="region of interest" description="Disordered" evidence="1">
    <location>
        <begin position="57"/>
        <end position="120"/>
    </location>
</feature>
<comment type="caution">
    <text evidence="2">The sequence shown here is derived from an EMBL/GenBank/DDBJ whole genome shotgun (WGS) entry which is preliminary data.</text>
</comment>
<accession>S9QYN8</accession>
<gene>
    <name evidence="2" type="ORF">ruthe_01291</name>
</gene>
<evidence type="ECO:0000313" key="3">
    <source>
        <dbReference type="Proteomes" id="UP000015346"/>
    </source>
</evidence>
<dbReference type="Proteomes" id="UP000015346">
    <property type="component" value="Unassembled WGS sequence"/>
</dbReference>
<feature type="compositionally biased region" description="Low complexity" evidence="1">
    <location>
        <begin position="17"/>
        <end position="44"/>
    </location>
</feature>
<feature type="compositionally biased region" description="Basic and acidic residues" evidence="1">
    <location>
        <begin position="87"/>
        <end position="105"/>
    </location>
</feature>
<evidence type="ECO:0000256" key="1">
    <source>
        <dbReference type="SAM" id="MobiDB-lite"/>
    </source>
</evidence>
<dbReference type="HOGENOM" id="CLU_2048001_0_0_5"/>
<dbReference type="EMBL" id="AOLV01000010">
    <property type="protein sequence ID" value="EPX86476.1"/>
    <property type="molecule type" value="Genomic_DNA"/>
</dbReference>
<evidence type="ECO:0000313" key="2">
    <source>
        <dbReference type="EMBL" id="EPX86476.1"/>
    </source>
</evidence>